<comment type="similarity">
    <text evidence="2 15">Belongs to the phenylalanyl-tRNA synthetase beta subunit family. Type 1 subfamily.</text>
</comment>
<dbReference type="InterPro" id="IPR033714">
    <property type="entry name" value="tRNA_bind_bactPheRS"/>
</dbReference>
<comment type="caution">
    <text evidence="20">The sequence shown here is derived from an EMBL/GenBank/DDBJ whole genome shotgun (WGS) entry which is preliminary data.</text>
</comment>
<dbReference type="GO" id="GO:0000287">
    <property type="term" value="F:magnesium ion binding"/>
    <property type="evidence" value="ECO:0007669"/>
    <property type="project" value="UniProtKB-UniRule"/>
</dbReference>
<evidence type="ECO:0000313" key="21">
    <source>
        <dbReference type="Proteomes" id="UP000050929"/>
    </source>
</evidence>
<dbReference type="FunFam" id="3.30.70.380:FF:000001">
    <property type="entry name" value="Phenylalanine--tRNA ligase beta subunit"/>
    <property type="match status" value="1"/>
</dbReference>
<dbReference type="InterPro" id="IPR005147">
    <property type="entry name" value="tRNA_synthase_B5-dom"/>
</dbReference>
<dbReference type="GO" id="GO:0140096">
    <property type="term" value="F:catalytic activity, acting on a protein"/>
    <property type="evidence" value="ECO:0007669"/>
    <property type="project" value="UniProtKB-ARBA"/>
</dbReference>
<feature type="domain" description="TRNA-binding" evidence="17">
    <location>
        <begin position="38"/>
        <end position="153"/>
    </location>
</feature>
<dbReference type="Proteomes" id="UP000050929">
    <property type="component" value="Unassembled WGS sequence"/>
</dbReference>
<gene>
    <name evidence="15" type="primary">pheT</name>
    <name evidence="20" type="ORF">FC72_GL000053</name>
</gene>
<dbReference type="Gene3D" id="2.40.50.140">
    <property type="entry name" value="Nucleic acid-binding proteins"/>
    <property type="match status" value="1"/>
</dbReference>
<dbReference type="CDD" id="cd00769">
    <property type="entry name" value="PheRS_beta_core"/>
    <property type="match status" value="1"/>
</dbReference>
<evidence type="ECO:0000256" key="10">
    <source>
        <dbReference type="ARBA" id="ARBA00022842"/>
    </source>
</evidence>
<evidence type="ECO:0000256" key="3">
    <source>
        <dbReference type="ARBA" id="ARBA00011209"/>
    </source>
</evidence>
<evidence type="ECO:0000256" key="12">
    <source>
        <dbReference type="ARBA" id="ARBA00022917"/>
    </source>
</evidence>
<keyword evidence="4 15" id="KW-0963">Cytoplasm</keyword>
<evidence type="ECO:0000256" key="1">
    <source>
        <dbReference type="ARBA" id="ARBA00004496"/>
    </source>
</evidence>
<evidence type="ECO:0000259" key="17">
    <source>
        <dbReference type="PROSITE" id="PS50886"/>
    </source>
</evidence>
<evidence type="ECO:0000256" key="8">
    <source>
        <dbReference type="ARBA" id="ARBA00022741"/>
    </source>
</evidence>
<comment type="cofactor">
    <cofactor evidence="15">
        <name>Mg(2+)</name>
        <dbReference type="ChEBI" id="CHEBI:18420"/>
    </cofactor>
    <text evidence="15">Binds 2 magnesium ions per tetramer.</text>
</comment>
<dbReference type="PANTHER" id="PTHR10947">
    <property type="entry name" value="PHENYLALANYL-TRNA SYNTHETASE BETA CHAIN AND LEUCINE-RICH REPEAT-CONTAINING PROTEIN 47"/>
    <property type="match status" value="1"/>
</dbReference>
<dbReference type="PROSITE" id="PS51483">
    <property type="entry name" value="B5"/>
    <property type="match status" value="1"/>
</dbReference>
<dbReference type="SMART" id="SM00873">
    <property type="entry name" value="B3_4"/>
    <property type="match status" value="1"/>
</dbReference>
<dbReference type="AlphaFoldDB" id="A0A0R1J329"/>
<dbReference type="InterPro" id="IPR036690">
    <property type="entry name" value="Fdx_antiC-bd_sf"/>
</dbReference>
<dbReference type="PROSITE" id="PS50886">
    <property type="entry name" value="TRBD"/>
    <property type="match status" value="1"/>
</dbReference>
<dbReference type="Pfam" id="PF01588">
    <property type="entry name" value="tRNA_bind"/>
    <property type="match status" value="1"/>
</dbReference>
<dbReference type="GO" id="GO:0009328">
    <property type="term" value="C:phenylalanine-tRNA ligase complex"/>
    <property type="evidence" value="ECO:0007669"/>
    <property type="project" value="TreeGrafter"/>
</dbReference>
<dbReference type="OrthoDB" id="9805455at2"/>
<dbReference type="GO" id="GO:0006432">
    <property type="term" value="P:phenylalanyl-tRNA aminoacylation"/>
    <property type="evidence" value="ECO:0007669"/>
    <property type="project" value="UniProtKB-UniRule"/>
</dbReference>
<dbReference type="EMBL" id="AZDG01000001">
    <property type="protein sequence ID" value="KRK65612.1"/>
    <property type="molecule type" value="Genomic_DNA"/>
</dbReference>
<keyword evidence="5 16" id="KW-0820">tRNA-binding</keyword>
<dbReference type="Pfam" id="PF03147">
    <property type="entry name" value="FDX-ACB"/>
    <property type="match status" value="1"/>
</dbReference>
<feature type="binding site" evidence="15">
    <location>
        <position position="469"/>
    </location>
    <ligand>
        <name>Mg(2+)</name>
        <dbReference type="ChEBI" id="CHEBI:18420"/>
        <note>shared with alpha subunit</note>
    </ligand>
</feature>
<evidence type="ECO:0000259" key="18">
    <source>
        <dbReference type="PROSITE" id="PS51447"/>
    </source>
</evidence>
<dbReference type="STRING" id="1423811.FC72_GL000053"/>
<dbReference type="HAMAP" id="MF_00283">
    <property type="entry name" value="Phe_tRNA_synth_beta1"/>
    <property type="match status" value="1"/>
</dbReference>
<dbReference type="Gene3D" id="3.30.70.380">
    <property type="entry name" value="Ferrodoxin-fold anticodon-binding domain"/>
    <property type="match status" value="1"/>
</dbReference>
<keyword evidence="10 15" id="KW-0460">Magnesium</keyword>
<dbReference type="SUPFAM" id="SSF56037">
    <property type="entry name" value="PheT/TilS domain"/>
    <property type="match status" value="1"/>
</dbReference>
<keyword evidence="12 15" id="KW-0648">Protein biosynthesis</keyword>
<keyword evidence="9 15" id="KW-0067">ATP-binding</keyword>
<dbReference type="FunFam" id="3.30.930.10:FF:000022">
    <property type="entry name" value="Phenylalanine--tRNA ligase beta subunit"/>
    <property type="match status" value="1"/>
</dbReference>
<dbReference type="SUPFAM" id="SSF54991">
    <property type="entry name" value="Anticodon-binding domain of PheRS"/>
    <property type="match status" value="1"/>
</dbReference>
<dbReference type="SUPFAM" id="SSF46955">
    <property type="entry name" value="Putative DNA-binding domain"/>
    <property type="match status" value="1"/>
</dbReference>
<keyword evidence="11 16" id="KW-0694">RNA-binding</keyword>
<comment type="subunit">
    <text evidence="3 15">Tetramer of two alpha and two beta subunits.</text>
</comment>
<comment type="subcellular location">
    <subcellularLocation>
        <location evidence="1 15">Cytoplasm</location>
    </subcellularLocation>
</comment>
<dbReference type="PATRIC" id="fig|1423811.3.peg.53"/>
<keyword evidence="13 15" id="KW-0030">Aminoacyl-tRNA synthetase</keyword>
<keyword evidence="8 15" id="KW-0547">Nucleotide-binding</keyword>
<dbReference type="SMART" id="SM00896">
    <property type="entry name" value="FDX-ACB"/>
    <property type="match status" value="1"/>
</dbReference>
<dbReference type="InterPro" id="IPR012340">
    <property type="entry name" value="NA-bd_OB-fold"/>
</dbReference>
<evidence type="ECO:0000256" key="2">
    <source>
        <dbReference type="ARBA" id="ARBA00008653"/>
    </source>
</evidence>
<feature type="domain" description="FDX-ACB" evidence="18">
    <location>
        <begin position="709"/>
        <end position="802"/>
    </location>
</feature>
<dbReference type="InterPro" id="IPR002547">
    <property type="entry name" value="tRNA-bd_dom"/>
</dbReference>
<dbReference type="GO" id="GO:0000049">
    <property type="term" value="F:tRNA binding"/>
    <property type="evidence" value="ECO:0007669"/>
    <property type="project" value="UniProtKB-UniRule"/>
</dbReference>
<dbReference type="InterPro" id="IPR009061">
    <property type="entry name" value="DNA-bd_dom_put_sf"/>
</dbReference>
<evidence type="ECO:0000256" key="5">
    <source>
        <dbReference type="ARBA" id="ARBA00022555"/>
    </source>
</evidence>
<keyword evidence="6 15" id="KW-0436">Ligase</keyword>
<dbReference type="Pfam" id="PF03483">
    <property type="entry name" value="B3_4"/>
    <property type="match status" value="1"/>
</dbReference>
<evidence type="ECO:0000256" key="14">
    <source>
        <dbReference type="ARBA" id="ARBA00049255"/>
    </source>
</evidence>
<evidence type="ECO:0000256" key="7">
    <source>
        <dbReference type="ARBA" id="ARBA00022723"/>
    </source>
</evidence>
<comment type="catalytic activity">
    <reaction evidence="14 15">
        <text>tRNA(Phe) + L-phenylalanine + ATP = L-phenylalanyl-tRNA(Phe) + AMP + diphosphate + H(+)</text>
        <dbReference type="Rhea" id="RHEA:19413"/>
        <dbReference type="Rhea" id="RHEA-COMP:9668"/>
        <dbReference type="Rhea" id="RHEA-COMP:9699"/>
        <dbReference type="ChEBI" id="CHEBI:15378"/>
        <dbReference type="ChEBI" id="CHEBI:30616"/>
        <dbReference type="ChEBI" id="CHEBI:33019"/>
        <dbReference type="ChEBI" id="CHEBI:58095"/>
        <dbReference type="ChEBI" id="CHEBI:78442"/>
        <dbReference type="ChEBI" id="CHEBI:78531"/>
        <dbReference type="ChEBI" id="CHEBI:456215"/>
        <dbReference type="EC" id="6.1.1.20"/>
    </reaction>
</comment>
<protein>
    <recommendedName>
        <fullName evidence="15">Phenylalanine--tRNA ligase beta subunit</fullName>
        <ecNumber evidence="15">6.1.1.20</ecNumber>
    </recommendedName>
    <alternativeName>
        <fullName evidence="15">Phenylalanyl-tRNA synthetase beta subunit</fullName>
        <shortName evidence="15">PheRS</shortName>
    </alternativeName>
</protein>
<name>A0A0R1J329_9LACO</name>
<dbReference type="Gene3D" id="3.30.930.10">
    <property type="entry name" value="Bira Bifunctional Protein, Domain 2"/>
    <property type="match status" value="1"/>
</dbReference>
<dbReference type="FunFam" id="2.40.50.140:FF:000045">
    <property type="entry name" value="Phenylalanine--tRNA ligase beta subunit"/>
    <property type="match status" value="1"/>
</dbReference>
<dbReference type="InterPro" id="IPR020825">
    <property type="entry name" value="Phe-tRNA_synthase-like_B3/B4"/>
</dbReference>
<evidence type="ECO:0000256" key="11">
    <source>
        <dbReference type="ARBA" id="ARBA00022884"/>
    </source>
</evidence>
<evidence type="ECO:0000256" key="15">
    <source>
        <dbReference type="HAMAP-Rule" id="MF_00283"/>
    </source>
</evidence>
<feature type="binding site" evidence="15">
    <location>
        <position position="466"/>
    </location>
    <ligand>
        <name>Mg(2+)</name>
        <dbReference type="ChEBI" id="CHEBI:18420"/>
        <note>shared with alpha subunit</note>
    </ligand>
</feature>
<sequence length="802" mass="88800">MKISLSWLKEYIPVTHTVEEIANKVSLTGIESSPVKLGEGLDKLVVGHITSIKPHPDSDHLNICTVDVGEDEDIQIVCGAPNVADGQYVIVARHGAHLPEGNRIKRGKIRGVESNGMICGLDEIGVPEKYVPEAYHNGIYVFPEAEKTGANALELLGLTDEMVDLDITPNRADTLGMNGAAWEIGATYDEKPEIKKATIDESKVVKSSDVTAEVNDEKLVPDFLLRELKGVTVGESPLWMQRRLWNQNIQPVNNIIDSANYVMIEYGQPIQAYDLDKLQENKVVVRNAKSGEKFTLEDDTEKVLSHNDLIVASGSQILGIAGVAGSINARVTKDTKNVLLESAVFDGASVRKSAQRHDLRGDASNRFEKGVDNGNVSESLVRASQLVDELAKVESISEEIVGSKTEAKPTVIEGSISHINHLMGLSLSSDEIMNIFDRLGFEADLNGDKVTVTIPTRRFDMSIEADLIEEVIRIYGYENLKGTLPAGMETKGGYSAKREFSNKLRNVLLGQGLDEVINFALLSKEEVNDFNIKDTNLTKLLHPMTEDHEYLRTSLIPGLINNVAYNQARNNDDIAIFEQSRIFDRSQGEDRPNEVEYISGAISGNVTNDSWNTTSKEVDFYDVKGIVEELLSFTNAKAHFEYIATNQISNLHPGQSAFITADGQRVGYIGKLHPSYQSDHNVNDTFVFELNVDELFDLNKRRVQSQPAPKYPSVSRDLAILVEKDIESGQIVNDIFANGGKYLIDANIFDLYQGSHVKPGHKSLGYHLVFQNPNDTLTDETVEKAFDVIKDSLVQKFNVEIR</sequence>
<evidence type="ECO:0000256" key="6">
    <source>
        <dbReference type="ARBA" id="ARBA00022598"/>
    </source>
</evidence>
<evidence type="ECO:0000256" key="9">
    <source>
        <dbReference type="ARBA" id="ARBA00022840"/>
    </source>
</evidence>
<reference evidence="20 21" key="1">
    <citation type="journal article" date="2015" name="Genome Announc.">
        <title>Expanding the biotechnology potential of lactobacilli through comparative genomics of 213 strains and associated genera.</title>
        <authorList>
            <person name="Sun Z."/>
            <person name="Harris H.M."/>
            <person name="McCann A."/>
            <person name="Guo C."/>
            <person name="Argimon S."/>
            <person name="Zhang W."/>
            <person name="Yang X."/>
            <person name="Jeffery I.B."/>
            <person name="Cooney J.C."/>
            <person name="Kagawa T.F."/>
            <person name="Liu W."/>
            <person name="Song Y."/>
            <person name="Salvetti E."/>
            <person name="Wrobel A."/>
            <person name="Rasinkangas P."/>
            <person name="Parkhill J."/>
            <person name="Rea M.C."/>
            <person name="O'Sullivan O."/>
            <person name="Ritari J."/>
            <person name="Douillard F.P."/>
            <person name="Paul Ross R."/>
            <person name="Yang R."/>
            <person name="Briner A.E."/>
            <person name="Felis G.E."/>
            <person name="de Vos W.M."/>
            <person name="Barrangou R."/>
            <person name="Klaenhammer T.R."/>
            <person name="Caufield P.W."/>
            <person name="Cui Y."/>
            <person name="Zhang H."/>
            <person name="O'Toole P.W."/>
        </authorList>
    </citation>
    <scope>NUCLEOTIDE SEQUENCE [LARGE SCALE GENOMIC DNA]</scope>
    <source>
        <strain evidence="20 21">DSM 20183</strain>
    </source>
</reference>
<feature type="domain" description="B5" evidence="19">
    <location>
        <begin position="407"/>
        <end position="482"/>
    </location>
</feature>
<dbReference type="SUPFAM" id="SSF50249">
    <property type="entry name" value="Nucleic acid-binding proteins"/>
    <property type="match status" value="1"/>
</dbReference>
<dbReference type="PANTHER" id="PTHR10947:SF0">
    <property type="entry name" value="PHENYLALANINE--TRNA LIGASE BETA SUBUNIT"/>
    <property type="match status" value="1"/>
</dbReference>
<dbReference type="InterPro" id="IPR005146">
    <property type="entry name" value="B3/B4_tRNA-bd"/>
</dbReference>
<dbReference type="GO" id="GO:0016740">
    <property type="term" value="F:transferase activity"/>
    <property type="evidence" value="ECO:0007669"/>
    <property type="project" value="UniProtKB-ARBA"/>
</dbReference>
<dbReference type="Gene3D" id="3.30.56.10">
    <property type="match status" value="2"/>
</dbReference>
<feature type="binding site" evidence="15">
    <location>
        <position position="470"/>
    </location>
    <ligand>
        <name>Mg(2+)</name>
        <dbReference type="ChEBI" id="CHEBI:18420"/>
        <note>shared with alpha subunit</note>
    </ligand>
</feature>
<dbReference type="InterPro" id="IPR005121">
    <property type="entry name" value="Fdx_antiC-bd"/>
</dbReference>
<dbReference type="Gene3D" id="3.50.40.10">
    <property type="entry name" value="Phenylalanyl-trna Synthetase, Chain B, domain 3"/>
    <property type="match status" value="1"/>
</dbReference>
<dbReference type="GO" id="GO:0005524">
    <property type="term" value="F:ATP binding"/>
    <property type="evidence" value="ECO:0007669"/>
    <property type="project" value="UniProtKB-UniRule"/>
</dbReference>
<dbReference type="GO" id="GO:0004826">
    <property type="term" value="F:phenylalanine-tRNA ligase activity"/>
    <property type="evidence" value="ECO:0007669"/>
    <property type="project" value="UniProtKB-UniRule"/>
</dbReference>
<proteinExistence type="inferred from homology"/>
<organism evidence="20 21">
    <name type="scientific">Companilactobacillus tucceti DSM 20183</name>
    <dbReference type="NCBI Taxonomy" id="1423811"/>
    <lineage>
        <taxon>Bacteria</taxon>
        <taxon>Bacillati</taxon>
        <taxon>Bacillota</taxon>
        <taxon>Bacilli</taxon>
        <taxon>Lactobacillales</taxon>
        <taxon>Lactobacillaceae</taxon>
        <taxon>Companilactobacillus</taxon>
    </lineage>
</organism>
<accession>A0A0R1J329</accession>
<keyword evidence="21" id="KW-1185">Reference proteome</keyword>
<feature type="binding site" evidence="15">
    <location>
        <position position="460"/>
    </location>
    <ligand>
        <name>Mg(2+)</name>
        <dbReference type="ChEBI" id="CHEBI:18420"/>
        <note>shared with alpha subunit</note>
    </ligand>
</feature>
<evidence type="ECO:0000256" key="4">
    <source>
        <dbReference type="ARBA" id="ARBA00022490"/>
    </source>
</evidence>
<dbReference type="InterPro" id="IPR041616">
    <property type="entry name" value="PheRS_beta_core"/>
</dbReference>
<evidence type="ECO:0000259" key="19">
    <source>
        <dbReference type="PROSITE" id="PS51483"/>
    </source>
</evidence>
<dbReference type="NCBIfam" id="NF045760">
    <property type="entry name" value="YtpR"/>
    <property type="match status" value="1"/>
</dbReference>
<dbReference type="EC" id="6.1.1.20" evidence="15"/>
<dbReference type="FunFam" id="3.30.56.10:FF:000002">
    <property type="entry name" value="Phenylalanine--tRNA ligase beta subunit"/>
    <property type="match status" value="1"/>
</dbReference>
<evidence type="ECO:0000256" key="13">
    <source>
        <dbReference type="ARBA" id="ARBA00023146"/>
    </source>
</evidence>
<evidence type="ECO:0000313" key="20">
    <source>
        <dbReference type="EMBL" id="KRK65612.1"/>
    </source>
</evidence>
<dbReference type="Pfam" id="PF17759">
    <property type="entry name" value="tRNA_synthFbeta"/>
    <property type="match status" value="1"/>
</dbReference>
<dbReference type="PROSITE" id="PS51447">
    <property type="entry name" value="FDX_ACB"/>
    <property type="match status" value="1"/>
</dbReference>
<dbReference type="NCBIfam" id="TIGR00472">
    <property type="entry name" value="pheT_bact"/>
    <property type="match status" value="1"/>
</dbReference>
<dbReference type="CDD" id="cd02796">
    <property type="entry name" value="tRNA_bind_bactPheRS"/>
    <property type="match status" value="1"/>
</dbReference>
<dbReference type="SUPFAM" id="SSF55681">
    <property type="entry name" value="Class II aaRS and biotin synthetases"/>
    <property type="match status" value="1"/>
</dbReference>
<keyword evidence="7 15" id="KW-0479">Metal-binding</keyword>
<dbReference type="InterPro" id="IPR004532">
    <property type="entry name" value="Phe-tRNA-ligase_IIc_bsu_bact"/>
</dbReference>
<dbReference type="InterPro" id="IPR045060">
    <property type="entry name" value="Phe-tRNA-ligase_IIc_bsu"/>
</dbReference>
<evidence type="ECO:0000256" key="16">
    <source>
        <dbReference type="PROSITE-ProRule" id="PRU00209"/>
    </source>
</evidence>
<dbReference type="InterPro" id="IPR045864">
    <property type="entry name" value="aa-tRNA-synth_II/BPL/LPL"/>
</dbReference>
<dbReference type="SMART" id="SM00874">
    <property type="entry name" value="B5"/>
    <property type="match status" value="1"/>
</dbReference>
<dbReference type="RefSeq" id="WP_057763580.1">
    <property type="nucleotide sequence ID" value="NZ_AZDG01000001.1"/>
</dbReference>
<dbReference type="Pfam" id="PF03484">
    <property type="entry name" value="B5"/>
    <property type="match status" value="1"/>
</dbReference>